<evidence type="ECO:0000256" key="1">
    <source>
        <dbReference type="SAM" id="SignalP"/>
    </source>
</evidence>
<keyword evidence="3" id="KW-1185">Reference proteome</keyword>
<dbReference type="RefSeq" id="WP_203781970.1">
    <property type="nucleotide sequence ID" value="NZ_BOMV01000034.1"/>
</dbReference>
<dbReference type="InterPro" id="IPR015915">
    <property type="entry name" value="Kelch-typ_b-propeller"/>
</dbReference>
<evidence type="ECO:0008006" key="4">
    <source>
        <dbReference type="Google" id="ProtNLM"/>
    </source>
</evidence>
<dbReference type="SUPFAM" id="SSF117281">
    <property type="entry name" value="Kelch motif"/>
    <property type="match status" value="2"/>
</dbReference>
<dbReference type="EMBL" id="BOMV01000034">
    <property type="protein sequence ID" value="GIE95683.1"/>
    <property type="molecule type" value="Genomic_DNA"/>
</dbReference>
<keyword evidence="1" id="KW-0732">Signal</keyword>
<organism evidence="2 3">
    <name type="scientific">Paractinoplanes rishiriensis</name>
    <dbReference type="NCBI Taxonomy" id="1050105"/>
    <lineage>
        <taxon>Bacteria</taxon>
        <taxon>Bacillati</taxon>
        <taxon>Actinomycetota</taxon>
        <taxon>Actinomycetes</taxon>
        <taxon>Micromonosporales</taxon>
        <taxon>Micromonosporaceae</taxon>
        <taxon>Paractinoplanes</taxon>
    </lineage>
</organism>
<sequence length="374" mass="39433">MRTFWRITACGLLLLGGCASVSFPSPPSSASASWREMTGSPLSPREQTLGLWTGSEVLLIGGSDDKPCPPNADCPPDPTPLTDGAALNPATGTWRKIADTPVGFTFAQGVVVAGTAYVRPPYPKQDVLLAYRIDQDRWERRSVPFDPELPYHLVAAGDRLVAVLTSDENGTAPDYLFEAGRWTPLPDDPLGRAFGRMMVWDGREMVLFDHELIPNPGAEGPSVVRAAALDLATGKWRTLPASQILSSEPWFVSDGKLVNPILGGADGGEVGNWGRTYPDGGILDPSTGTWSALPAPPFEGARSAGGYGPASAAYLGIDGLVLNAATGKWEELPLLPGADPGGHTVVAAGTGLVVFGGAISRDKLTGKTWYWSPA</sequence>
<feature type="signal peptide" evidence="1">
    <location>
        <begin position="1"/>
        <end position="30"/>
    </location>
</feature>
<accession>A0A919JVN1</accession>
<dbReference type="Proteomes" id="UP000636960">
    <property type="component" value="Unassembled WGS sequence"/>
</dbReference>
<comment type="caution">
    <text evidence="2">The sequence shown here is derived from an EMBL/GenBank/DDBJ whole genome shotgun (WGS) entry which is preliminary data.</text>
</comment>
<dbReference type="PROSITE" id="PS51257">
    <property type="entry name" value="PROKAR_LIPOPROTEIN"/>
    <property type="match status" value="1"/>
</dbReference>
<dbReference type="AlphaFoldDB" id="A0A919JVN1"/>
<feature type="chain" id="PRO_5039510541" description="Galactose oxidase" evidence="1">
    <location>
        <begin position="31"/>
        <end position="374"/>
    </location>
</feature>
<dbReference type="Gene3D" id="2.120.10.80">
    <property type="entry name" value="Kelch-type beta propeller"/>
    <property type="match status" value="2"/>
</dbReference>
<evidence type="ECO:0000313" key="3">
    <source>
        <dbReference type="Proteomes" id="UP000636960"/>
    </source>
</evidence>
<name>A0A919JVN1_9ACTN</name>
<gene>
    <name evidence="2" type="ORF">Ari01nite_31480</name>
</gene>
<proteinExistence type="predicted"/>
<reference evidence="2" key="1">
    <citation type="submission" date="2021-01" db="EMBL/GenBank/DDBJ databases">
        <title>Whole genome shotgun sequence of Actinoplanes rishiriensis NBRC 108556.</title>
        <authorList>
            <person name="Komaki H."/>
            <person name="Tamura T."/>
        </authorList>
    </citation>
    <scope>NUCLEOTIDE SEQUENCE</scope>
    <source>
        <strain evidence="2">NBRC 108556</strain>
    </source>
</reference>
<evidence type="ECO:0000313" key="2">
    <source>
        <dbReference type="EMBL" id="GIE95683.1"/>
    </source>
</evidence>
<protein>
    <recommendedName>
        <fullName evidence="4">Galactose oxidase</fullName>
    </recommendedName>
</protein>